<protein>
    <recommendedName>
        <fullName evidence="4">Cardiolipin synthase N-terminal domain-containing protein</fullName>
    </recommendedName>
</protein>
<comment type="caution">
    <text evidence="2">The sequence shown here is derived from an EMBL/GenBank/DDBJ whole genome shotgun (WGS) entry which is preliminary data.</text>
</comment>
<organism evidence="2 3">
    <name type="scientific">Neobacillus pocheonensis</name>
    <dbReference type="NCBI Taxonomy" id="363869"/>
    <lineage>
        <taxon>Bacteria</taxon>
        <taxon>Bacillati</taxon>
        <taxon>Bacillota</taxon>
        <taxon>Bacilli</taxon>
        <taxon>Bacillales</taxon>
        <taxon>Bacillaceae</taxon>
        <taxon>Neobacillus</taxon>
    </lineage>
</organism>
<evidence type="ECO:0000313" key="3">
    <source>
        <dbReference type="Proteomes" id="UP001523262"/>
    </source>
</evidence>
<dbReference type="Proteomes" id="UP001523262">
    <property type="component" value="Unassembled WGS sequence"/>
</dbReference>
<dbReference type="EMBL" id="JAMQCR010000001">
    <property type="protein sequence ID" value="MCM2532126.1"/>
    <property type="molecule type" value="Genomic_DNA"/>
</dbReference>
<evidence type="ECO:0000313" key="2">
    <source>
        <dbReference type="EMBL" id="MCM2532126.1"/>
    </source>
</evidence>
<evidence type="ECO:0000256" key="1">
    <source>
        <dbReference type="SAM" id="Phobius"/>
    </source>
</evidence>
<proteinExistence type="predicted"/>
<evidence type="ECO:0008006" key="4">
    <source>
        <dbReference type="Google" id="ProtNLM"/>
    </source>
</evidence>
<gene>
    <name evidence="2" type="ORF">NDK43_06660</name>
</gene>
<keyword evidence="1" id="KW-0812">Transmembrane</keyword>
<reference evidence="2 3" key="1">
    <citation type="submission" date="2022-06" db="EMBL/GenBank/DDBJ databases">
        <authorList>
            <person name="Jeon C.O."/>
        </authorList>
    </citation>
    <scope>NUCLEOTIDE SEQUENCE [LARGE SCALE GENOMIC DNA]</scope>
    <source>
        <strain evidence="2 3">KCTC 13943</strain>
    </source>
</reference>
<feature type="transmembrane region" description="Helical" evidence="1">
    <location>
        <begin position="12"/>
        <end position="32"/>
    </location>
</feature>
<name>A0ABT0W736_9BACI</name>
<keyword evidence="1" id="KW-1133">Transmembrane helix</keyword>
<keyword evidence="3" id="KW-1185">Reference proteome</keyword>
<feature type="transmembrane region" description="Helical" evidence="1">
    <location>
        <begin position="53"/>
        <end position="75"/>
    </location>
</feature>
<accession>A0ABT0W736</accession>
<keyword evidence="1" id="KW-0472">Membrane</keyword>
<sequence length="79" mass="8848">MSNLGLLNGPALFVSILCGLSVPMLIVLCFNYTLTFFEFLHKGDERSASKNKIAATICLFLFFSIPVVYSIYILFKFKG</sequence>